<dbReference type="InParanoid" id="A0A0C3G185"/>
<feature type="compositionally biased region" description="Acidic residues" evidence="1">
    <location>
        <begin position="101"/>
        <end position="110"/>
    </location>
</feature>
<keyword evidence="3" id="KW-1185">Reference proteome</keyword>
<proteinExistence type="predicted"/>
<evidence type="ECO:0000313" key="3">
    <source>
        <dbReference type="Proteomes" id="UP000054166"/>
    </source>
</evidence>
<sequence length="170" mass="19459">MYPASSSSSAPFNFVSSPLVTYIPPIRYDEKGRQIDYIESAAQRQERIAFIKKREWARRVSSWIQQSRSVDEHYHRDVLYDSAMSTSKPKVTWDTISIPESPEEYYDDNEPYIIYSSSPSSPSSSTSTLSDENASPLSSPTSSKFPQRRSPRPRRRHLSLSSINEEPEEG</sequence>
<dbReference type="Proteomes" id="UP000054166">
    <property type="component" value="Unassembled WGS sequence"/>
</dbReference>
<evidence type="ECO:0000313" key="2">
    <source>
        <dbReference type="EMBL" id="KIM90020.1"/>
    </source>
</evidence>
<feature type="compositionally biased region" description="Basic residues" evidence="1">
    <location>
        <begin position="146"/>
        <end position="158"/>
    </location>
</feature>
<name>A0A0C3G185_PILCF</name>
<dbReference type="OrthoDB" id="2747101at2759"/>
<dbReference type="EMBL" id="KN832974">
    <property type="protein sequence ID" value="KIM90020.1"/>
    <property type="molecule type" value="Genomic_DNA"/>
</dbReference>
<organism evidence="2 3">
    <name type="scientific">Piloderma croceum (strain F 1598)</name>
    <dbReference type="NCBI Taxonomy" id="765440"/>
    <lineage>
        <taxon>Eukaryota</taxon>
        <taxon>Fungi</taxon>
        <taxon>Dikarya</taxon>
        <taxon>Basidiomycota</taxon>
        <taxon>Agaricomycotina</taxon>
        <taxon>Agaricomycetes</taxon>
        <taxon>Agaricomycetidae</taxon>
        <taxon>Atheliales</taxon>
        <taxon>Atheliaceae</taxon>
        <taxon>Piloderma</taxon>
    </lineage>
</organism>
<dbReference type="AlphaFoldDB" id="A0A0C3G185"/>
<feature type="compositionally biased region" description="Low complexity" evidence="1">
    <location>
        <begin position="116"/>
        <end position="130"/>
    </location>
</feature>
<evidence type="ECO:0000256" key="1">
    <source>
        <dbReference type="SAM" id="MobiDB-lite"/>
    </source>
</evidence>
<reference evidence="3" key="2">
    <citation type="submission" date="2015-01" db="EMBL/GenBank/DDBJ databases">
        <title>Evolutionary Origins and Diversification of the Mycorrhizal Mutualists.</title>
        <authorList>
            <consortium name="DOE Joint Genome Institute"/>
            <consortium name="Mycorrhizal Genomics Consortium"/>
            <person name="Kohler A."/>
            <person name="Kuo A."/>
            <person name="Nagy L.G."/>
            <person name="Floudas D."/>
            <person name="Copeland A."/>
            <person name="Barry K.W."/>
            <person name="Cichocki N."/>
            <person name="Veneault-Fourrey C."/>
            <person name="LaButti K."/>
            <person name="Lindquist E.A."/>
            <person name="Lipzen A."/>
            <person name="Lundell T."/>
            <person name="Morin E."/>
            <person name="Murat C."/>
            <person name="Riley R."/>
            <person name="Ohm R."/>
            <person name="Sun H."/>
            <person name="Tunlid A."/>
            <person name="Henrissat B."/>
            <person name="Grigoriev I.V."/>
            <person name="Hibbett D.S."/>
            <person name="Martin F."/>
        </authorList>
    </citation>
    <scope>NUCLEOTIDE SEQUENCE [LARGE SCALE GENOMIC DNA]</scope>
    <source>
        <strain evidence="3">F 1598</strain>
    </source>
</reference>
<feature type="region of interest" description="Disordered" evidence="1">
    <location>
        <begin position="85"/>
        <end position="170"/>
    </location>
</feature>
<reference evidence="2 3" key="1">
    <citation type="submission" date="2014-04" db="EMBL/GenBank/DDBJ databases">
        <authorList>
            <consortium name="DOE Joint Genome Institute"/>
            <person name="Kuo A."/>
            <person name="Tarkka M."/>
            <person name="Buscot F."/>
            <person name="Kohler A."/>
            <person name="Nagy L.G."/>
            <person name="Floudas D."/>
            <person name="Copeland A."/>
            <person name="Barry K.W."/>
            <person name="Cichocki N."/>
            <person name="Veneault-Fourrey C."/>
            <person name="LaButti K."/>
            <person name="Lindquist E.A."/>
            <person name="Lipzen A."/>
            <person name="Lundell T."/>
            <person name="Morin E."/>
            <person name="Murat C."/>
            <person name="Sun H."/>
            <person name="Tunlid A."/>
            <person name="Henrissat B."/>
            <person name="Grigoriev I.V."/>
            <person name="Hibbett D.S."/>
            <person name="Martin F."/>
            <person name="Nordberg H.P."/>
            <person name="Cantor M.N."/>
            <person name="Hua S.X."/>
        </authorList>
    </citation>
    <scope>NUCLEOTIDE SEQUENCE [LARGE SCALE GENOMIC DNA]</scope>
    <source>
        <strain evidence="2 3">F 1598</strain>
    </source>
</reference>
<protein>
    <submittedName>
        <fullName evidence="2">Uncharacterized protein</fullName>
    </submittedName>
</protein>
<gene>
    <name evidence="2" type="ORF">PILCRDRAFT_812823</name>
</gene>
<dbReference type="HOGENOM" id="CLU_089704_0_0_1"/>
<feature type="compositionally biased region" description="Polar residues" evidence="1">
    <location>
        <begin position="131"/>
        <end position="141"/>
    </location>
</feature>
<accession>A0A0C3G185</accession>